<reference evidence="1 2" key="1">
    <citation type="journal article" date="2020" name="Int. J. Syst. Evol. Microbiol.">
        <title>Alistipes communis sp. nov., Alistipes dispar sp. nov. and Alistipes onderdonkii subsp. vulgaris subsp. nov., isolated from human faeces, and creation of Alistipes onderdonkii subsp. onderdonkii subsp. nov.</title>
        <authorList>
            <person name="Sakamoto M."/>
            <person name="Ikeyama N."/>
            <person name="Ogata Y."/>
            <person name="Suda W."/>
            <person name="Iino T."/>
            <person name="Hattori M."/>
            <person name="Ohkuma M."/>
        </authorList>
    </citation>
    <scope>NUCLEOTIDE SEQUENCE [LARGE SCALE GENOMIC DNA]</scope>
    <source>
        <strain evidence="1 2">5CPYCFAH4</strain>
    </source>
</reference>
<evidence type="ECO:0000313" key="2">
    <source>
        <dbReference type="Proteomes" id="UP000317465"/>
    </source>
</evidence>
<sequence>MTPPQKGRIIDQAMQMFVSQGIKSVRMDDIAQQLGVSKRTLYEMFGDKEGLLYLAMERYSERNRQRWNELTADAHDVLEAMFMVLGEVMDNAEVSRRMMDNLRKFYPAVHDKLMREGMVKNRTSLRSMLEQGIEAGLFVNNFNIDLSISVLYYTASAIVTRRELMLPDGMSEREAFV</sequence>
<dbReference type="Proteomes" id="UP000317465">
    <property type="component" value="Chromosome"/>
</dbReference>
<gene>
    <name evidence="1" type="ORF">A5CPYCFAH4_23030</name>
</gene>
<protein>
    <submittedName>
        <fullName evidence="1">Uncharacterized protein</fullName>
    </submittedName>
</protein>
<evidence type="ECO:0000313" key="1">
    <source>
        <dbReference type="EMBL" id="BBL10079.1"/>
    </source>
</evidence>
<dbReference type="EMBL" id="AP019737">
    <property type="protein sequence ID" value="BBL10079.1"/>
    <property type="molecule type" value="Genomic_DNA"/>
</dbReference>
<keyword evidence="2" id="KW-1185">Reference proteome</keyword>
<organism evidence="1 2">
    <name type="scientific">Alistipes onderdonkii subsp. vulgaris</name>
    <dbReference type="NCBI Taxonomy" id="2585117"/>
    <lineage>
        <taxon>Bacteria</taxon>
        <taxon>Pseudomonadati</taxon>
        <taxon>Bacteroidota</taxon>
        <taxon>Bacteroidia</taxon>
        <taxon>Bacteroidales</taxon>
        <taxon>Rikenellaceae</taxon>
        <taxon>Alistipes</taxon>
    </lineage>
</organism>
<proteinExistence type="predicted"/>
<name>A0ACA8QZ59_9BACT</name>
<accession>A0ACA8QZ59</accession>